<evidence type="ECO:0000313" key="1">
    <source>
        <dbReference type="EMBL" id="AZS50382.1"/>
    </source>
</evidence>
<sequence length="104" mass="11738">MSNVIPFSQSYRKTYEGKIYLSDIESAAIALGFHLRTMEGLGADDKELEFIESLDQHSLTKLNKWMCAIHCMHKATVPLSDINKVVSETAKEYQSPEDIVLDSD</sequence>
<protein>
    <submittedName>
        <fullName evidence="1">Uncharacterized protein</fullName>
    </submittedName>
</protein>
<dbReference type="RefSeq" id="WP_127162694.1">
    <property type="nucleotide sequence ID" value="NZ_CP029822.1"/>
</dbReference>
<dbReference type="KEGG" id="emo:DM558_06150"/>
<reference evidence="2" key="1">
    <citation type="submission" date="2018-06" db="EMBL/GenBank/DDBJ databases">
        <title>Complete genome of Pseudomonas insecticola strain QZS01.</title>
        <authorList>
            <person name="Wang J."/>
            <person name="Su Q."/>
        </authorList>
    </citation>
    <scope>NUCLEOTIDE SEQUENCE [LARGE SCALE GENOMIC DNA]</scope>
    <source>
        <strain evidence="2">QZS01</strain>
    </source>
</reference>
<proteinExistence type="predicted"/>
<organism evidence="1 2">
    <name type="scientific">Entomomonas moraniae</name>
    <dbReference type="NCBI Taxonomy" id="2213226"/>
    <lineage>
        <taxon>Bacteria</taxon>
        <taxon>Pseudomonadati</taxon>
        <taxon>Pseudomonadota</taxon>
        <taxon>Gammaproteobacteria</taxon>
        <taxon>Pseudomonadales</taxon>
        <taxon>Pseudomonadaceae</taxon>
        <taxon>Entomomonas</taxon>
    </lineage>
</organism>
<name>A0A3S9XD73_9GAMM</name>
<accession>A0A3S9XD73</accession>
<dbReference type="EMBL" id="CP029822">
    <property type="protein sequence ID" value="AZS50382.1"/>
    <property type="molecule type" value="Genomic_DNA"/>
</dbReference>
<gene>
    <name evidence="1" type="ORF">DM558_06150</name>
</gene>
<dbReference type="Proteomes" id="UP000273143">
    <property type="component" value="Chromosome"/>
</dbReference>
<evidence type="ECO:0000313" key="2">
    <source>
        <dbReference type="Proteomes" id="UP000273143"/>
    </source>
</evidence>
<keyword evidence="2" id="KW-1185">Reference proteome</keyword>
<dbReference type="AlphaFoldDB" id="A0A3S9XD73"/>